<proteinExistence type="predicted"/>
<dbReference type="PROSITE" id="PS51664">
    <property type="entry name" value="YCAO"/>
    <property type="match status" value="1"/>
</dbReference>
<dbReference type="RefSeq" id="WP_122824606.1">
    <property type="nucleotide sequence ID" value="NZ_CP033325.1"/>
</dbReference>
<organism evidence="2 3">
    <name type="scientific">Georgenia faecalis</name>
    <dbReference type="NCBI Taxonomy" id="2483799"/>
    <lineage>
        <taxon>Bacteria</taxon>
        <taxon>Bacillati</taxon>
        <taxon>Actinomycetota</taxon>
        <taxon>Actinomycetes</taxon>
        <taxon>Micrococcales</taxon>
        <taxon>Bogoriellaceae</taxon>
        <taxon>Georgenia</taxon>
    </lineage>
</organism>
<feature type="domain" description="YcaO" evidence="1">
    <location>
        <begin position="57"/>
        <end position="403"/>
    </location>
</feature>
<reference evidence="3" key="1">
    <citation type="journal article" date="2019" name="Int. J. Syst. Evol. Microbiol.">
        <title>The Global Catalogue of Microorganisms (GCM) 10K type strain sequencing project: providing services to taxonomists for standard genome sequencing and annotation.</title>
        <authorList>
            <consortium name="The Broad Institute Genomics Platform"/>
            <consortium name="The Broad Institute Genome Sequencing Center for Infectious Disease"/>
            <person name="Wu L."/>
            <person name="Ma J."/>
        </authorList>
    </citation>
    <scope>NUCLEOTIDE SEQUENCE [LARGE SCALE GENOMIC DNA]</scope>
    <source>
        <strain evidence="3">JCM 3369</strain>
    </source>
</reference>
<sequence>MSALTPAVVHELLRPEAGLARGFELVRHPDPPHLYLMVVDVGTRFASTTHPTVHDLAGAFDLQADGAVRRGLGEAVERCALAPRETGDPVRATLADLRAAGTAAADAEHWPGHWPVAEREDTTWYPAEELGSGCERLVPSAWVDCPVTGPLAARWEGTPSGAAAHTSLDAATAVALAEVLERDALMRTWFRPDRAAAVEVELAGDARLARLVSDQPQVTVRAACVPTALPDRHAYVAWVDDGVTIGTGAVAAAAEPEGVVKAVQEAWQIYLALRSRARTGGTAEDGARAFVAHGEARCDFWTDGRGREAMRAWAQGLGPARPMRTDTPGEPAPAAAGLAARGFPVLRVDLTHRLPAAVRDAGFVAVKVLVGGLQPLVLDEAADWPFVDTRLGRRRTVVFQPLI</sequence>
<dbReference type="PANTHER" id="PTHR37809:SF1">
    <property type="entry name" value="RIBOSOMAL PROTEIN S12 METHYLTHIOTRANSFERASE ACCESSORY FACTOR YCAO"/>
    <property type="match status" value="1"/>
</dbReference>
<evidence type="ECO:0000313" key="3">
    <source>
        <dbReference type="Proteomes" id="UP001595955"/>
    </source>
</evidence>
<dbReference type="Pfam" id="PF02624">
    <property type="entry name" value="YcaO"/>
    <property type="match status" value="1"/>
</dbReference>
<keyword evidence="3" id="KW-1185">Reference proteome</keyword>
<dbReference type="PANTHER" id="PTHR37809">
    <property type="entry name" value="RIBOSOMAL PROTEIN S12 METHYLTHIOTRANSFERASE ACCESSORY FACTOR YCAO"/>
    <property type="match status" value="1"/>
</dbReference>
<evidence type="ECO:0000259" key="1">
    <source>
        <dbReference type="PROSITE" id="PS51664"/>
    </source>
</evidence>
<dbReference type="EMBL" id="JBHSGF010000009">
    <property type="protein sequence ID" value="MFC4556163.1"/>
    <property type="molecule type" value="Genomic_DNA"/>
</dbReference>
<accession>A0ABV9DDF4</accession>
<dbReference type="InterPro" id="IPR003776">
    <property type="entry name" value="YcaO-like_dom"/>
</dbReference>
<dbReference type="Gene3D" id="3.30.1330.230">
    <property type="match status" value="1"/>
</dbReference>
<dbReference type="Proteomes" id="UP001595955">
    <property type="component" value="Unassembled WGS sequence"/>
</dbReference>
<name>A0ABV9DDF4_9MICO</name>
<evidence type="ECO:0000313" key="2">
    <source>
        <dbReference type="EMBL" id="MFC4556163.1"/>
    </source>
</evidence>
<protein>
    <submittedName>
        <fullName evidence="2">YcaO-like family protein</fullName>
    </submittedName>
</protein>
<comment type="caution">
    <text evidence="2">The sequence shown here is derived from an EMBL/GenBank/DDBJ whole genome shotgun (WGS) entry which is preliminary data.</text>
</comment>
<gene>
    <name evidence="2" type="ORF">ACFO3F_12965</name>
</gene>